<feature type="compositionally biased region" description="Polar residues" evidence="18">
    <location>
        <begin position="43"/>
        <end position="55"/>
    </location>
</feature>
<feature type="compositionally biased region" description="Basic and acidic residues" evidence="18">
    <location>
        <begin position="112"/>
        <end position="122"/>
    </location>
</feature>
<dbReference type="Gene3D" id="3.40.50.300">
    <property type="entry name" value="P-loop containing nucleotide triphosphate hydrolases"/>
    <property type="match status" value="2"/>
</dbReference>
<dbReference type="GO" id="GO:0046872">
    <property type="term" value="F:metal ion binding"/>
    <property type="evidence" value="ECO:0007669"/>
    <property type="project" value="UniProtKB-KW"/>
</dbReference>
<evidence type="ECO:0000259" key="21">
    <source>
        <dbReference type="PROSITE" id="PS50821"/>
    </source>
</evidence>
<dbReference type="GO" id="GO:0004525">
    <property type="term" value="F:ribonuclease III activity"/>
    <property type="evidence" value="ECO:0007669"/>
    <property type="project" value="InterPro"/>
</dbReference>
<evidence type="ECO:0000256" key="3">
    <source>
        <dbReference type="ARBA" id="ARBA00020797"/>
    </source>
</evidence>
<keyword evidence="9" id="KW-0347">Helicase</keyword>
<dbReference type="InterPro" id="IPR056755">
    <property type="entry name" value="DSRM_2"/>
</dbReference>
<keyword evidence="11" id="KW-0067">ATP-binding</keyword>
<feature type="domain" description="DRBM" evidence="19">
    <location>
        <begin position="1504"/>
        <end position="1596"/>
    </location>
</feature>
<dbReference type="InterPro" id="IPR003100">
    <property type="entry name" value="PAZ_dom"/>
</dbReference>
<dbReference type="PANTHER" id="PTHR14950:SF62">
    <property type="entry name" value="DICER-LIKE PROTEIN 1"/>
    <property type="match status" value="1"/>
</dbReference>
<keyword evidence="14" id="KW-0051">Antiviral defense</keyword>
<evidence type="ECO:0000256" key="10">
    <source>
        <dbReference type="ARBA" id="ARBA00022833"/>
    </source>
</evidence>
<dbReference type="GO" id="GO:0005634">
    <property type="term" value="C:nucleus"/>
    <property type="evidence" value="ECO:0007669"/>
    <property type="project" value="TreeGrafter"/>
</dbReference>
<evidence type="ECO:0000256" key="11">
    <source>
        <dbReference type="ARBA" id="ARBA00022840"/>
    </source>
</evidence>
<dbReference type="GO" id="GO:0003723">
    <property type="term" value="F:RNA binding"/>
    <property type="evidence" value="ECO:0007669"/>
    <property type="project" value="UniProtKB-UniRule"/>
</dbReference>
<evidence type="ECO:0000256" key="2">
    <source>
        <dbReference type="ARBA" id="ARBA00001946"/>
    </source>
</evidence>
<dbReference type="Proteomes" id="UP001174691">
    <property type="component" value="Unassembled WGS sequence"/>
</dbReference>
<dbReference type="GO" id="GO:0005524">
    <property type="term" value="F:ATP binding"/>
    <property type="evidence" value="ECO:0007669"/>
    <property type="project" value="UniProtKB-KW"/>
</dbReference>
<keyword evidence="8" id="KW-0378">Hydrolase</keyword>
<evidence type="ECO:0000256" key="9">
    <source>
        <dbReference type="ARBA" id="ARBA00022806"/>
    </source>
</evidence>
<evidence type="ECO:0000256" key="13">
    <source>
        <dbReference type="ARBA" id="ARBA00022884"/>
    </source>
</evidence>
<dbReference type="PROSITE" id="PS51327">
    <property type="entry name" value="DICER_DSRBF"/>
    <property type="match status" value="1"/>
</dbReference>
<dbReference type="SMART" id="SM00487">
    <property type="entry name" value="DEXDc"/>
    <property type="match status" value="1"/>
</dbReference>
<feature type="domain" description="Helicase C-terminal" evidence="23">
    <location>
        <begin position="501"/>
        <end position="675"/>
    </location>
</feature>
<dbReference type="CDD" id="cd00593">
    <property type="entry name" value="RIBOc"/>
    <property type="match status" value="2"/>
</dbReference>
<evidence type="ECO:0000259" key="19">
    <source>
        <dbReference type="PROSITE" id="PS50137"/>
    </source>
</evidence>
<dbReference type="Pfam" id="PF00636">
    <property type="entry name" value="Ribonuclease_3"/>
    <property type="match status" value="2"/>
</dbReference>
<evidence type="ECO:0000313" key="25">
    <source>
        <dbReference type="EMBL" id="KAJ9158118.1"/>
    </source>
</evidence>
<dbReference type="Pfam" id="PF24995">
    <property type="entry name" value="DSRM_2"/>
    <property type="match status" value="1"/>
</dbReference>
<feature type="domain" description="Helicase ATP-binding" evidence="22">
    <location>
        <begin position="178"/>
        <end position="360"/>
    </location>
</feature>
<dbReference type="InterPro" id="IPR014001">
    <property type="entry name" value="Helicase_ATP-bd"/>
</dbReference>
<comment type="caution">
    <text evidence="25">The sequence shown here is derived from an EMBL/GenBank/DDBJ whole genome shotgun (WGS) entry which is preliminary data.</text>
</comment>
<feature type="domain" description="Dicer dsRNA-binding fold" evidence="24">
    <location>
        <begin position="703"/>
        <end position="793"/>
    </location>
</feature>
<dbReference type="FunFam" id="3.40.50.300:FF:000628">
    <property type="entry name" value="Endoribonuclease Dicer"/>
    <property type="match status" value="1"/>
</dbReference>
<evidence type="ECO:0000256" key="1">
    <source>
        <dbReference type="ARBA" id="ARBA00001936"/>
    </source>
</evidence>
<feature type="region of interest" description="Disordered" evidence="18">
    <location>
        <begin position="76"/>
        <end position="122"/>
    </location>
</feature>
<keyword evidence="13 17" id="KW-0694">RNA-binding</keyword>
<comment type="similarity">
    <text evidence="16 17">Belongs to the helicase family. Dicer subfamily.</text>
</comment>
<dbReference type="PANTHER" id="PTHR14950">
    <property type="entry name" value="DICER-RELATED"/>
    <property type="match status" value="1"/>
</dbReference>
<evidence type="ECO:0000256" key="17">
    <source>
        <dbReference type="PROSITE-ProRule" id="PRU00657"/>
    </source>
</evidence>
<dbReference type="SMART" id="SM00535">
    <property type="entry name" value="RIBOc"/>
    <property type="match status" value="2"/>
</dbReference>
<feature type="domain" description="RNase III" evidence="20">
    <location>
        <begin position="1309"/>
        <end position="1473"/>
    </location>
</feature>
<dbReference type="Gene3D" id="1.10.1520.10">
    <property type="entry name" value="Ribonuclease III domain"/>
    <property type="match status" value="2"/>
</dbReference>
<dbReference type="InterPro" id="IPR001650">
    <property type="entry name" value="Helicase_C-like"/>
</dbReference>
<dbReference type="Pfam" id="PF00271">
    <property type="entry name" value="Helicase_C"/>
    <property type="match status" value="1"/>
</dbReference>
<dbReference type="PROSITE" id="PS00517">
    <property type="entry name" value="RNASE_3_1"/>
    <property type="match status" value="1"/>
</dbReference>
<proteinExistence type="inferred from homology"/>
<feature type="compositionally biased region" description="Acidic residues" evidence="18">
    <location>
        <begin position="93"/>
        <end position="102"/>
    </location>
</feature>
<evidence type="ECO:0000259" key="23">
    <source>
        <dbReference type="PROSITE" id="PS51194"/>
    </source>
</evidence>
<dbReference type="Pfam" id="PF03368">
    <property type="entry name" value="Dicer_dimer"/>
    <property type="match status" value="1"/>
</dbReference>
<protein>
    <recommendedName>
        <fullName evidence="3">Dicer-like protein 1</fullName>
    </recommendedName>
</protein>
<evidence type="ECO:0000259" key="24">
    <source>
        <dbReference type="PROSITE" id="PS51327"/>
    </source>
</evidence>
<dbReference type="Gene3D" id="3.30.160.380">
    <property type="entry name" value="Dicer dimerisation domain"/>
    <property type="match status" value="1"/>
</dbReference>
<reference evidence="25" key="1">
    <citation type="submission" date="2022-07" db="EMBL/GenBank/DDBJ databases">
        <title>Fungi with potential for degradation of polypropylene.</title>
        <authorList>
            <person name="Gostincar C."/>
        </authorList>
    </citation>
    <scope>NUCLEOTIDE SEQUENCE</scope>
    <source>
        <strain evidence="25">EXF-13287</strain>
    </source>
</reference>
<dbReference type="InterPro" id="IPR006935">
    <property type="entry name" value="Helicase/UvrB_N"/>
</dbReference>
<evidence type="ECO:0000259" key="20">
    <source>
        <dbReference type="PROSITE" id="PS50142"/>
    </source>
</evidence>
<dbReference type="PROSITE" id="PS50142">
    <property type="entry name" value="RNASE_3_2"/>
    <property type="match status" value="2"/>
</dbReference>
<evidence type="ECO:0000313" key="26">
    <source>
        <dbReference type="Proteomes" id="UP001174691"/>
    </source>
</evidence>
<dbReference type="PROSITE" id="PS51192">
    <property type="entry name" value="HELICASE_ATP_BIND_1"/>
    <property type="match status" value="1"/>
</dbReference>
<keyword evidence="7" id="KW-0547">Nucleotide-binding</keyword>
<dbReference type="InterPro" id="IPR027417">
    <property type="entry name" value="P-loop_NTPase"/>
</dbReference>
<dbReference type="GO" id="GO:0003677">
    <property type="term" value="F:DNA binding"/>
    <property type="evidence" value="ECO:0007669"/>
    <property type="project" value="InterPro"/>
</dbReference>
<dbReference type="Pfam" id="PF04851">
    <property type="entry name" value="ResIII"/>
    <property type="match status" value="1"/>
</dbReference>
<dbReference type="SUPFAM" id="SSF52540">
    <property type="entry name" value="P-loop containing nucleoside triphosphate hydrolases"/>
    <property type="match status" value="1"/>
</dbReference>
<dbReference type="InterPro" id="IPR014720">
    <property type="entry name" value="dsRBD_dom"/>
</dbReference>
<feature type="domain" description="RNase III" evidence="20">
    <location>
        <begin position="1146"/>
        <end position="1257"/>
    </location>
</feature>
<keyword evidence="6" id="KW-0677">Repeat</keyword>
<accession>A0AA38RU29</accession>
<dbReference type="SUPFAM" id="SSF69065">
    <property type="entry name" value="RNase III domain-like"/>
    <property type="match status" value="2"/>
</dbReference>
<evidence type="ECO:0000256" key="4">
    <source>
        <dbReference type="ARBA" id="ARBA00022721"/>
    </source>
</evidence>
<evidence type="ECO:0000259" key="22">
    <source>
        <dbReference type="PROSITE" id="PS51192"/>
    </source>
</evidence>
<dbReference type="InterPro" id="IPR000999">
    <property type="entry name" value="RNase_III_dom"/>
</dbReference>
<comment type="cofactor">
    <cofactor evidence="2">
        <name>Mg(2+)</name>
        <dbReference type="ChEBI" id="CHEBI:18420"/>
    </cofactor>
</comment>
<evidence type="ECO:0000256" key="16">
    <source>
        <dbReference type="ARBA" id="ARBA00035116"/>
    </source>
</evidence>
<dbReference type="InterPro" id="IPR036389">
    <property type="entry name" value="RNase_III_sf"/>
</dbReference>
<dbReference type="GO" id="GO:0050688">
    <property type="term" value="P:regulation of defense response to virus"/>
    <property type="evidence" value="ECO:0007669"/>
    <property type="project" value="UniProtKB-KW"/>
</dbReference>
<dbReference type="GO" id="GO:0004386">
    <property type="term" value="F:helicase activity"/>
    <property type="evidence" value="ECO:0007669"/>
    <property type="project" value="UniProtKB-KW"/>
</dbReference>
<evidence type="ECO:0000256" key="6">
    <source>
        <dbReference type="ARBA" id="ARBA00022737"/>
    </source>
</evidence>
<keyword evidence="4" id="KW-0930">Antiviral protein</keyword>
<name>A0AA38RU29_9PEZI</name>
<dbReference type="InterPro" id="IPR038248">
    <property type="entry name" value="Dicer_dimer_sf"/>
</dbReference>
<gene>
    <name evidence="25" type="ORF">NKR19_g3648</name>
</gene>
<dbReference type="GO" id="GO:0051607">
    <property type="term" value="P:defense response to virus"/>
    <property type="evidence" value="ECO:0007669"/>
    <property type="project" value="UniProtKB-KW"/>
</dbReference>
<feature type="region of interest" description="Disordered" evidence="18">
    <location>
        <begin position="17"/>
        <end position="55"/>
    </location>
</feature>
<feature type="domain" description="PAZ" evidence="21">
    <location>
        <begin position="943"/>
        <end position="1078"/>
    </location>
</feature>
<organism evidence="25 26">
    <name type="scientific">Coniochaeta hoffmannii</name>
    <dbReference type="NCBI Taxonomy" id="91930"/>
    <lineage>
        <taxon>Eukaryota</taxon>
        <taxon>Fungi</taxon>
        <taxon>Dikarya</taxon>
        <taxon>Ascomycota</taxon>
        <taxon>Pezizomycotina</taxon>
        <taxon>Sordariomycetes</taxon>
        <taxon>Sordariomycetidae</taxon>
        <taxon>Coniochaetales</taxon>
        <taxon>Coniochaetaceae</taxon>
        <taxon>Coniochaeta</taxon>
    </lineage>
</organism>
<dbReference type="CDD" id="cd18034">
    <property type="entry name" value="DEXHc_dicer"/>
    <property type="match status" value="1"/>
</dbReference>
<keyword evidence="26" id="KW-1185">Reference proteome</keyword>
<feature type="compositionally biased region" description="Polar residues" evidence="18">
    <location>
        <begin position="17"/>
        <end position="34"/>
    </location>
</feature>
<keyword evidence="10" id="KW-0862">Zinc</keyword>
<dbReference type="InterPro" id="IPR005034">
    <property type="entry name" value="Dicer_dimerisation"/>
</dbReference>
<evidence type="ECO:0000256" key="5">
    <source>
        <dbReference type="ARBA" id="ARBA00022723"/>
    </source>
</evidence>
<evidence type="ECO:0000256" key="8">
    <source>
        <dbReference type="ARBA" id="ARBA00022801"/>
    </source>
</evidence>
<dbReference type="FunFam" id="1.10.1520.10:FF:000015">
    <property type="entry name" value="Dicer-like protein 1"/>
    <property type="match status" value="1"/>
</dbReference>
<sequence>MGSDHLAERQAKALNGFLNTLSFQGRTETKNQGTKRLPIPSFPATSEGGSQTQEASVPQISAFGLYPLLLNNDENVKLPDTDASPNHSPNADDAADDSGSEDEGVKRWLISEPRKPRKVTERKRADAAAFDVWLEQNQKELADDGQPVPDDERSLAWLVKDDGSYNIIDSPFDYQVELYERAKQQNTIAVLDTGSGKTLIAALLIRWTIGNELEDRAAGKPRRIAFFLVDKVALVFQQHDVLEKSLDYPCARFCGEMGDRIWNQEHWDDAFAKNEVIVCTAEILYKCLHHSYIQMDQINLLVFDEAHHTKKKHPYARIIKDFYAEAEGKGRFPRIFGMTASPVDGAQVDMYKAAEELEGLLRSQIVTPANPNDLRGKMSRPKTEIDVEYPRLLPAGATQLYRSLKPLLEKNEVFRKALVFGEFAASELGRWCADRFWFLFLREDDLGKFEAQTEKNFLKFQPEGEDVDLSIEQVRAARQIIAEHPLEDLTLENCHRMVSGKVSKLVQLLQEKFSDPENTSRCIIFVQRRWCAMILNDLFLQPGMAIPGLRPAILVGSGSKDTSYKTVSYKDQKLTIHRFKKGEKNCLFATSVAEEGLDIPDCNIVIRYDLYRSMIQYIQSRGRARHVNSEYIRMIESENGEQQRTVDQNRFHESTLRRFCEALPEDRKLTGNDFDMEYFLRKEKGQKKYTVPETGATLTYSSALGCLANFTARLPTLSADPLVPRYSVIGALGGFHCEVNMPEGSPISNAMGKIHTSKQAAKCSAAFEMCLKLYLKDYLDSRLQSVFTKKLPLLRNAHLAISSKKKEEYAMRTKPDMWSHLGLPDRLHITVLTLEKAEALGWSSRPLLLLTRQALPPMKSFPLYFAKGQSSPACCVRVSASIAVDEAMLGKFGDFTLRVFRDVFSKEYEATPAQLPYFVVPSSRDHESDYAAAINAHELVDWESLDHVQSTDMVAWTGQEEDGFFNNKYVADSWDGSRKLFIVGRRNDLKPSDPVPERVSSPSHRAWLKLAQSERNILNYSVSLWSNARSRFTWRKDQPVYEAKLLSTRRNLLDDNLGDDDVPYRTCFVILEPLKVSALPPDVVAMTYLLPAIIFKIESCLIALDACKVLDLTVLPDLALEAVTKDSDNTEEHNVEQVNFQGGMGNNYERLEFLGDTFLKMGTTVSLFTLNPDDDEFESHVERMTIICNKNLFNNALEVKLQEYVRSKSLNRRTWYPDGLTLKRGKRTNPKSVHTLADKTIADVCEALIGAAYLTARRNGNFDEAVKAVTVMVRDKKRHPMANWSEYYASYKKPDWQTASATTVQKDMVKKVAARTGYTFTYPRLLRCAFMHPSYPSRSYEKLPSYQRLEFLGDALHDMVCVEYLFHRYPGADPQWLTEHKMAMVSNKFLGCLAVELGFNKLLVSFSSALQNEIFNYVTELTLAREEAEEEAVRQGKPRSAYARNFWDGCSSAPKCLPDVVESYIGAIFVDSGYDFAAVQGFFDTKVLPYFEDMTVYDSFARNHPVTRLTQLLQERFHCTDWRILVKELAAASAGTAKGSDDGEAGAKELYDLATNAKRVIGAVRCHGQTLAHGTSTSGRYAKTSAAKKAFAELAGMDLGTFRKKYGCECPLPGGEAGDVLLEGMADVQVGNLTAGSGERE</sequence>
<keyword evidence="12" id="KW-0460">Magnesium</keyword>
<dbReference type="PROSITE" id="PS50821">
    <property type="entry name" value="PAZ"/>
    <property type="match status" value="1"/>
</dbReference>
<evidence type="ECO:0000256" key="7">
    <source>
        <dbReference type="ARBA" id="ARBA00022741"/>
    </source>
</evidence>
<dbReference type="GO" id="GO:0030422">
    <property type="term" value="P:siRNA processing"/>
    <property type="evidence" value="ECO:0007669"/>
    <property type="project" value="TreeGrafter"/>
</dbReference>
<evidence type="ECO:0000256" key="12">
    <source>
        <dbReference type="ARBA" id="ARBA00022842"/>
    </source>
</evidence>
<dbReference type="SMART" id="SM00490">
    <property type="entry name" value="HELICc"/>
    <property type="match status" value="1"/>
</dbReference>
<keyword evidence="5" id="KW-0479">Metal-binding</keyword>
<evidence type="ECO:0000256" key="15">
    <source>
        <dbReference type="ARBA" id="ARBA00023211"/>
    </source>
</evidence>
<comment type="cofactor">
    <cofactor evidence="1">
        <name>Mn(2+)</name>
        <dbReference type="ChEBI" id="CHEBI:29035"/>
    </cofactor>
</comment>
<dbReference type="PROSITE" id="PS51194">
    <property type="entry name" value="HELICASE_CTER"/>
    <property type="match status" value="1"/>
</dbReference>
<evidence type="ECO:0000256" key="18">
    <source>
        <dbReference type="SAM" id="MobiDB-lite"/>
    </source>
</evidence>
<dbReference type="CDD" id="cd18802">
    <property type="entry name" value="SF2_C_dicer"/>
    <property type="match status" value="1"/>
</dbReference>
<dbReference type="PROSITE" id="PS50137">
    <property type="entry name" value="DS_RBD"/>
    <property type="match status" value="1"/>
</dbReference>
<dbReference type="GO" id="GO:0005737">
    <property type="term" value="C:cytoplasm"/>
    <property type="evidence" value="ECO:0007669"/>
    <property type="project" value="TreeGrafter"/>
</dbReference>
<keyword evidence="15" id="KW-0464">Manganese</keyword>
<evidence type="ECO:0000256" key="14">
    <source>
        <dbReference type="ARBA" id="ARBA00023118"/>
    </source>
</evidence>
<dbReference type="EMBL" id="JANBVN010000041">
    <property type="protein sequence ID" value="KAJ9158118.1"/>
    <property type="molecule type" value="Genomic_DNA"/>
</dbReference>